<reference evidence="2 3" key="1">
    <citation type="submission" date="2020-08" db="EMBL/GenBank/DDBJ databases">
        <title>Sequencing the genomes of 1000 actinobacteria strains.</title>
        <authorList>
            <person name="Klenk H.-P."/>
        </authorList>
    </citation>
    <scope>NUCLEOTIDE SEQUENCE [LARGE SCALE GENOMIC DNA]</scope>
    <source>
        <strain evidence="2 3">DSM 41654</strain>
    </source>
</reference>
<feature type="region of interest" description="Disordered" evidence="1">
    <location>
        <begin position="1"/>
        <end position="44"/>
    </location>
</feature>
<gene>
    <name evidence="2" type="ORF">FHR34_004600</name>
</gene>
<evidence type="ECO:0000313" key="3">
    <source>
        <dbReference type="Proteomes" id="UP000540506"/>
    </source>
</evidence>
<dbReference type="RefSeq" id="WP_184937933.1">
    <property type="nucleotide sequence ID" value="NZ_JACHJV010000001.1"/>
</dbReference>
<feature type="region of interest" description="Disordered" evidence="1">
    <location>
        <begin position="221"/>
        <end position="247"/>
    </location>
</feature>
<proteinExistence type="predicted"/>
<feature type="compositionally biased region" description="Basic and acidic residues" evidence="1">
    <location>
        <begin position="104"/>
        <end position="115"/>
    </location>
</feature>
<protein>
    <submittedName>
        <fullName evidence="2">Uncharacterized protein</fullName>
    </submittedName>
</protein>
<keyword evidence="3" id="KW-1185">Reference proteome</keyword>
<dbReference type="AlphaFoldDB" id="A0A7W7R564"/>
<accession>A0A7W7R564</accession>
<name>A0A7W7R564_KITKI</name>
<evidence type="ECO:0000256" key="1">
    <source>
        <dbReference type="SAM" id="MobiDB-lite"/>
    </source>
</evidence>
<dbReference type="EMBL" id="JACHJV010000001">
    <property type="protein sequence ID" value="MBB4925607.1"/>
    <property type="molecule type" value="Genomic_DNA"/>
</dbReference>
<evidence type="ECO:0000313" key="2">
    <source>
        <dbReference type="EMBL" id="MBB4925607.1"/>
    </source>
</evidence>
<sequence>MDTPNQPSAGEAATEPSQVCPPPAPSQAPSRAEPGRRDPGAATTANLRAGLASRLRSAYEQGADLDELATASHQSTAEVEQLLTLAGIDLAADRPRPPAALGRTRPDGTALDRTEAVPVQPDGLPGELPADLDEAPGSAAGADDGWRPSSARPRPRIRRPAPPRRLVLRPGSAERREPVNSANDAAAAAAPGTPVAPDSAAGTATDDGTTLADALTLEAQRAAEAAEAAETSGSGTEAPLGILIGGPRPMPTSAGRLEAQRSRRVTAQLIRVGRGTTLAVLPSWRPSIAISIPTESLLNATGLSYEELGRAELTVLINADALHDRELRPRDWQVTPDHGSGRRRRG</sequence>
<dbReference type="Proteomes" id="UP000540506">
    <property type="component" value="Unassembled WGS sequence"/>
</dbReference>
<feature type="compositionally biased region" description="Low complexity" evidence="1">
    <location>
        <begin position="221"/>
        <end position="238"/>
    </location>
</feature>
<comment type="caution">
    <text evidence="2">The sequence shown here is derived from an EMBL/GenBank/DDBJ whole genome shotgun (WGS) entry which is preliminary data.</text>
</comment>
<organism evidence="2 3">
    <name type="scientific">Kitasatospora kifunensis</name>
    <name type="common">Streptomyces kifunensis</name>
    <dbReference type="NCBI Taxonomy" id="58351"/>
    <lineage>
        <taxon>Bacteria</taxon>
        <taxon>Bacillati</taxon>
        <taxon>Actinomycetota</taxon>
        <taxon>Actinomycetes</taxon>
        <taxon>Kitasatosporales</taxon>
        <taxon>Streptomycetaceae</taxon>
        <taxon>Kitasatospora</taxon>
    </lineage>
</organism>
<feature type="compositionally biased region" description="Basic residues" evidence="1">
    <location>
        <begin position="153"/>
        <end position="162"/>
    </location>
</feature>
<feature type="region of interest" description="Disordered" evidence="1">
    <location>
        <begin position="89"/>
        <end position="207"/>
    </location>
</feature>